<feature type="compositionally biased region" description="Polar residues" evidence="1">
    <location>
        <begin position="142"/>
        <end position="153"/>
    </location>
</feature>
<reference evidence="2" key="2">
    <citation type="submission" date="2023-06" db="EMBL/GenBank/DDBJ databases">
        <authorList>
            <consortium name="Lawrence Berkeley National Laboratory"/>
            <person name="Haridas S."/>
            <person name="Hensen N."/>
            <person name="Bonometti L."/>
            <person name="Westerberg I."/>
            <person name="Brannstrom I.O."/>
            <person name="Guillou S."/>
            <person name="Cros-Aarteil S."/>
            <person name="Calhoun S."/>
            <person name="Kuo A."/>
            <person name="Mondo S."/>
            <person name="Pangilinan J."/>
            <person name="Riley R."/>
            <person name="Labutti K."/>
            <person name="Andreopoulos B."/>
            <person name="Lipzen A."/>
            <person name="Chen C."/>
            <person name="Yanf M."/>
            <person name="Daum C."/>
            <person name="Ng V."/>
            <person name="Clum A."/>
            <person name="Steindorff A."/>
            <person name="Ohm R."/>
            <person name="Martin F."/>
            <person name="Silar P."/>
            <person name="Natvig D."/>
            <person name="Lalanne C."/>
            <person name="Gautier V."/>
            <person name="Ament-Velasquez S.L."/>
            <person name="Kruys A."/>
            <person name="Hutchinson M.I."/>
            <person name="Powell A.J."/>
            <person name="Barry K."/>
            <person name="Miller A.N."/>
            <person name="Grigoriev I.V."/>
            <person name="Debuchy R."/>
            <person name="Gladieux P."/>
            <person name="Thoren M.H."/>
            <person name="Johannesson H."/>
        </authorList>
    </citation>
    <scope>NUCLEOTIDE SEQUENCE</scope>
    <source>
        <strain evidence="2">CBS 118394</strain>
    </source>
</reference>
<sequence length="808" mass="88843">MSSSDRSGSDGPSPATPPSRTHAGSITTSIRISTPVSTILRAPSHFHKRSTSWSPLQASKGGSGGIDSTAASISNSSTGLAESVDEVPPWDRTVQVIWNKQAHYKFDKIKRDDGHNFQMNIVRLAAESAILNPDAVTPAPPNNDNGSTEATENARTRTKIQRGDVAGKDNGPYFSRLPDRVRFMITRHVVRSHDSGKVIRLNSTSCFDPIWLMKRKGTTTKGKDRFWSNEDYFDSLKTVLAELYRYTSVCFGMRVDILATLLLTRQFHVVYSPFVTEQLQPAATLYLSKYGPLMKWVTIEVDMSKLGGHWHPSAASMDMRKSLKRPRELVERFVERQLTRHHGGTTLHKLIILVRRYYGCHAPGVKGTSLGCGTAQDKEQHGKYHNDKTPVDHLASAEALSRRYRESKNSSKGKPSSGAVDASRLSQTPPDRTEDTEAQDPIKLSGNAPPPASGAVPYCSDEHLDILDPIKRLTGFVDSLCLVGTSKPCTIEIVAALCGKDRSKTNGDDIVQQQVCHYRNPSDIYPFTSGQSSAVTLGPPSSGGNIQIVRHQTESKTWMMGLNGCESVVVDEWHEHYAGRPCVKLPDTGGIPEDYHRSGALQPADNNNKKTAAVSDSTVTGNKARRSSSKRYSKSSLSNVWRGRRHSTIDSNVDVCDDGAEGRVGCGATKTGRLGGVSSGTFRMSLPVWRVHDDADDTESLLDHDGDNEPEPGPGPSTTNTNDNKWKRKSRRLFFPSRISVLIKKHMHSSPKRMNKLIKRSKKTAAAAAAATVVAVPSRRRRPFRCPSRRGPWSICPAASKRVLQGKY</sequence>
<feature type="region of interest" description="Disordered" evidence="1">
    <location>
        <begin position="593"/>
        <end position="641"/>
    </location>
</feature>
<dbReference type="Proteomes" id="UP001283341">
    <property type="component" value="Unassembled WGS sequence"/>
</dbReference>
<evidence type="ECO:0000313" key="2">
    <source>
        <dbReference type="EMBL" id="KAK3313161.1"/>
    </source>
</evidence>
<feature type="region of interest" description="Disordered" evidence="1">
    <location>
        <begin position="1"/>
        <end position="28"/>
    </location>
</feature>
<feature type="region of interest" description="Disordered" evidence="1">
    <location>
        <begin position="47"/>
        <end position="84"/>
    </location>
</feature>
<dbReference type="EMBL" id="JAUEDM010000008">
    <property type="protein sequence ID" value="KAK3313161.1"/>
    <property type="molecule type" value="Genomic_DNA"/>
</dbReference>
<organism evidence="2 3">
    <name type="scientific">Apodospora peruviana</name>
    <dbReference type="NCBI Taxonomy" id="516989"/>
    <lineage>
        <taxon>Eukaryota</taxon>
        <taxon>Fungi</taxon>
        <taxon>Dikarya</taxon>
        <taxon>Ascomycota</taxon>
        <taxon>Pezizomycotina</taxon>
        <taxon>Sordariomycetes</taxon>
        <taxon>Sordariomycetidae</taxon>
        <taxon>Sordariales</taxon>
        <taxon>Lasiosphaeriaceae</taxon>
        <taxon>Apodospora</taxon>
    </lineage>
</organism>
<proteinExistence type="predicted"/>
<feature type="region of interest" description="Disordered" evidence="1">
    <location>
        <begin position="698"/>
        <end position="729"/>
    </location>
</feature>
<evidence type="ECO:0000313" key="3">
    <source>
        <dbReference type="Proteomes" id="UP001283341"/>
    </source>
</evidence>
<feature type="compositionally biased region" description="Polar residues" evidence="1">
    <location>
        <begin position="604"/>
        <end position="621"/>
    </location>
</feature>
<reference evidence="2" key="1">
    <citation type="journal article" date="2023" name="Mol. Phylogenet. Evol.">
        <title>Genome-scale phylogeny and comparative genomics of the fungal order Sordariales.</title>
        <authorList>
            <person name="Hensen N."/>
            <person name="Bonometti L."/>
            <person name="Westerberg I."/>
            <person name="Brannstrom I.O."/>
            <person name="Guillou S."/>
            <person name="Cros-Aarteil S."/>
            <person name="Calhoun S."/>
            <person name="Haridas S."/>
            <person name="Kuo A."/>
            <person name="Mondo S."/>
            <person name="Pangilinan J."/>
            <person name="Riley R."/>
            <person name="LaButti K."/>
            <person name="Andreopoulos B."/>
            <person name="Lipzen A."/>
            <person name="Chen C."/>
            <person name="Yan M."/>
            <person name="Daum C."/>
            <person name="Ng V."/>
            <person name="Clum A."/>
            <person name="Steindorff A."/>
            <person name="Ohm R.A."/>
            <person name="Martin F."/>
            <person name="Silar P."/>
            <person name="Natvig D.O."/>
            <person name="Lalanne C."/>
            <person name="Gautier V."/>
            <person name="Ament-Velasquez S.L."/>
            <person name="Kruys A."/>
            <person name="Hutchinson M.I."/>
            <person name="Powell A.J."/>
            <person name="Barry K."/>
            <person name="Miller A.N."/>
            <person name="Grigoriev I.V."/>
            <person name="Debuchy R."/>
            <person name="Gladieux P."/>
            <person name="Hiltunen Thoren M."/>
            <person name="Johannesson H."/>
        </authorList>
    </citation>
    <scope>NUCLEOTIDE SEQUENCE</scope>
    <source>
        <strain evidence="2">CBS 118394</strain>
    </source>
</reference>
<accession>A0AAE0HWD1</accession>
<name>A0AAE0HWD1_9PEZI</name>
<gene>
    <name evidence="2" type="ORF">B0H66DRAFT_632262</name>
</gene>
<feature type="compositionally biased region" description="Basic residues" evidence="1">
    <location>
        <begin position="623"/>
        <end position="633"/>
    </location>
</feature>
<dbReference type="AlphaFoldDB" id="A0AAE0HWD1"/>
<feature type="region of interest" description="Disordered" evidence="1">
    <location>
        <begin position="401"/>
        <end position="456"/>
    </location>
</feature>
<protein>
    <submittedName>
        <fullName evidence="2">Uncharacterized protein</fullName>
    </submittedName>
</protein>
<feature type="compositionally biased region" description="Polar residues" evidence="1">
    <location>
        <begin position="18"/>
        <end position="28"/>
    </location>
</feature>
<evidence type="ECO:0000256" key="1">
    <source>
        <dbReference type="SAM" id="MobiDB-lite"/>
    </source>
</evidence>
<keyword evidence="3" id="KW-1185">Reference proteome</keyword>
<feature type="compositionally biased region" description="Polar residues" evidence="1">
    <location>
        <begin position="69"/>
        <end position="80"/>
    </location>
</feature>
<comment type="caution">
    <text evidence="2">The sequence shown here is derived from an EMBL/GenBank/DDBJ whole genome shotgun (WGS) entry which is preliminary data.</text>
</comment>
<feature type="region of interest" description="Disordered" evidence="1">
    <location>
        <begin position="136"/>
        <end position="155"/>
    </location>
</feature>
<feature type="compositionally biased region" description="Low complexity" evidence="1">
    <location>
        <begin position="1"/>
        <end position="13"/>
    </location>
</feature>